<comment type="caution">
    <text evidence="2">The sequence shown here is derived from an EMBL/GenBank/DDBJ whole genome shotgun (WGS) entry which is preliminary data.</text>
</comment>
<dbReference type="OrthoDB" id="5359669at2759"/>
<gene>
    <name evidence="2" type="ORF">IMSHALPRED_004990</name>
</gene>
<feature type="region of interest" description="Disordered" evidence="1">
    <location>
        <begin position="94"/>
        <end position="119"/>
    </location>
</feature>
<evidence type="ECO:0000313" key="2">
    <source>
        <dbReference type="EMBL" id="CAF9920743.1"/>
    </source>
</evidence>
<feature type="compositionally biased region" description="Pro residues" evidence="1">
    <location>
        <begin position="1"/>
        <end position="14"/>
    </location>
</feature>
<name>A0A8H3FF12_9LECA</name>
<evidence type="ECO:0000256" key="1">
    <source>
        <dbReference type="SAM" id="MobiDB-lite"/>
    </source>
</evidence>
<evidence type="ECO:0000313" key="3">
    <source>
        <dbReference type="Proteomes" id="UP000664534"/>
    </source>
</evidence>
<reference evidence="2" key="1">
    <citation type="submission" date="2021-03" db="EMBL/GenBank/DDBJ databases">
        <authorList>
            <person name="Tagirdzhanova G."/>
        </authorList>
    </citation>
    <scope>NUCLEOTIDE SEQUENCE</scope>
</reference>
<proteinExistence type="predicted"/>
<feature type="region of interest" description="Disordered" evidence="1">
    <location>
        <begin position="237"/>
        <end position="268"/>
    </location>
</feature>
<dbReference type="EMBL" id="CAJPDT010000026">
    <property type="protein sequence ID" value="CAF9920743.1"/>
    <property type="molecule type" value="Genomic_DNA"/>
</dbReference>
<organism evidence="2 3">
    <name type="scientific">Imshaugia aleurites</name>
    <dbReference type="NCBI Taxonomy" id="172621"/>
    <lineage>
        <taxon>Eukaryota</taxon>
        <taxon>Fungi</taxon>
        <taxon>Dikarya</taxon>
        <taxon>Ascomycota</taxon>
        <taxon>Pezizomycotina</taxon>
        <taxon>Lecanoromycetes</taxon>
        <taxon>OSLEUM clade</taxon>
        <taxon>Lecanoromycetidae</taxon>
        <taxon>Lecanorales</taxon>
        <taxon>Lecanorineae</taxon>
        <taxon>Parmeliaceae</taxon>
        <taxon>Imshaugia</taxon>
    </lineage>
</organism>
<protein>
    <submittedName>
        <fullName evidence="2">Uncharacterized protein</fullName>
    </submittedName>
</protein>
<accession>A0A8H3FF12</accession>
<sequence>MSTDPMPKPNPSPATAPLTISPSATSKKRTHEEISPEDESMGGTLPPSKTPVVSPTAIEDERMAHINPLTGTTTTAETRTGTWFEDQLEMKLQQDVEDTDVQTRDAEGRSPKRKIQRLDTSSDADIDVAANPTESPKVTVADPTHLLGIGWTQVGEDSGFIAMARGYSRYISNHYPLTVSEILLKSKSLDAYLVRTDQGYFLFPEDLSEARLVARTWEDTVANLQSAPVRYSSAQALRAARTPGTSRESDNGTGSSAVEVEGGDMEMD</sequence>
<feature type="compositionally biased region" description="Basic and acidic residues" evidence="1">
    <location>
        <begin position="101"/>
        <end position="110"/>
    </location>
</feature>
<feature type="region of interest" description="Disordered" evidence="1">
    <location>
        <begin position="1"/>
        <end position="59"/>
    </location>
</feature>
<feature type="compositionally biased region" description="Polar residues" evidence="1">
    <location>
        <begin position="243"/>
        <end position="256"/>
    </location>
</feature>
<keyword evidence="3" id="KW-1185">Reference proteome</keyword>
<dbReference type="Proteomes" id="UP000664534">
    <property type="component" value="Unassembled WGS sequence"/>
</dbReference>
<dbReference type="AlphaFoldDB" id="A0A8H3FF12"/>